<dbReference type="Proteomes" id="UP000078486">
    <property type="component" value="Unassembled WGS sequence"/>
</dbReference>
<protein>
    <submittedName>
        <fullName evidence="1">Uncharacterized protein</fullName>
    </submittedName>
</protein>
<organism evidence="1 2">
    <name type="scientific">Termitidicoccus mucosus</name>
    <dbReference type="NCBI Taxonomy" id="1184151"/>
    <lineage>
        <taxon>Bacteria</taxon>
        <taxon>Pseudomonadati</taxon>
        <taxon>Verrucomicrobiota</taxon>
        <taxon>Opitutia</taxon>
        <taxon>Opitutales</taxon>
        <taxon>Opitutaceae</taxon>
        <taxon>Termitidicoccus</taxon>
    </lineage>
</organism>
<dbReference type="RefSeq" id="WP_068768763.1">
    <property type="nucleotide sequence ID" value="NZ_CP109796.1"/>
</dbReference>
<evidence type="ECO:0000313" key="1">
    <source>
        <dbReference type="EMBL" id="OAM91495.1"/>
    </source>
</evidence>
<gene>
    <name evidence="1" type="ORF">AW736_02840</name>
</gene>
<dbReference type="OrthoDB" id="194359at2"/>
<evidence type="ECO:0000313" key="2">
    <source>
        <dbReference type="Proteomes" id="UP000078486"/>
    </source>
</evidence>
<proteinExistence type="predicted"/>
<name>A0A178IQB2_9BACT</name>
<dbReference type="AlphaFoldDB" id="A0A178IQB2"/>
<accession>A0A178IQB2</accession>
<dbReference type="EMBL" id="LRRQ01000025">
    <property type="protein sequence ID" value="OAM91495.1"/>
    <property type="molecule type" value="Genomic_DNA"/>
</dbReference>
<sequence length="172" mass="18611">MFLKAQDIVAALKLSLGGDLLSYAELGQEMGMSASEVHAAVRRLDEARLVEPESKIVRRAVLIKFLVHGVPYAFPARTKEVTRGMPTAWAAPALSGKFQSSGQMPPVWPTPDGTVQGVAVKPLYPSVPGAAQRDSALYELLSLVDAIRIGRARERQLAEKELTNHLKSHATA</sequence>
<comment type="caution">
    <text evidence="1">The sequence shown here is derived from an EMBL/GenBank/DDBJ whole genome shotgun (WGS) entry which is preliminary data.</text>
</comment>
<reference evidence="1 2" key="1">
    <citation type="submission" date="2016-01" db="EMBL/GenBank/DDBJ databases">
        <title>High potential of lignocellulose degradation of a new Verrucomicrobia species.</title>
        <authorList>
            <person name="Wang Y."/>
            <person name="Shi Y."/>
            <person name="Qiu Z."/>
            <person name="Liu S."/>
            <person name="Yang H."/>
        </authorList>
    </citation>
    <scope>NUCLEOTIDE SEQUENCE [LARGE SCALE GENOMIC DNA]</scope>
    <source>
        <strain evidence="1 2">TSB47</strain>
    </source>
</reference>
<keyword evidence="2" id="KW-1185">Reference proteome</keyword>